<organism evidence="1 2">
    <name type="scientific">Leucocoprinus birnbaumii</name>
    <dbReference type="NCBI Taxonomy" id="56174"/>
    <lineage>
        <taxon>Eukaryota</taxon>
        <taxon>Fungi</taxon>
        <taxon>Dikarya</taxon>
        <taxon>Basidiomycota</taxon>
        <taxon>Agaricomycotina</taxon>
        <taxon>Agaricomycetes</taxon>
        <taxon>Agaricomycetidae</taxon>
        <taxon>Agaricales</taxon>
        <taxon>Agaricineae</taxon>
        <taxon>Agaricaceae</taxon>
        <taxon>Leucocoprinus</taxon>
    </lineage>
</organism>
<evidence type="ECO:0008006" key="3">
    <source>
        <dbReference type="Google" id="ProtNLM"/>
    </source>
</evidence>
<dbReference type="Proteomes" id="UP001213000">
    <property type="component" value="Unassembled WGS sequence"/>
</dbReference>
<dbReference type="AlphaFoldDB" id="A0AAD5YQP4"/>
<reference evidence="1" key="1">
    <citation type="submission" date="2022-07" db="EMBL/GenBank/DDBJ databases">
        <title>Genome Sequence of Leucocoprinus birnbaumii.</title>
        <authorList>
            <person name="Buettner E."/>
        </authorList>
    </citation>
    <scope>NUCLEOTIDE SEQUENCE</scope>
    <source>
        <strain evidence="1">VT141</strain>
    </source>
</reference>
<sequence length="489" mass="55970">MVRQRLAEDILPEELWGECWRHADVKDIWNVRLACKGFARTGQPWMYRVLHSWSPNQEDVEEKNWDGWCKHFLWSTQRFVVVATGPFIYYVEEWSFSGIDEPRNLHDTNANIRGVCVLMETYQTALTTFLSTLSLYPNLHTVTLTSMTVDQAVFDALNRIPKLQNLALVETKTVSRPATIAPWRLRKLRMVMIDSPDSPALDDLLITSPSLLDTLTLHSYQFSEACLRPLALAKEMLGVLTHLSLNLKQDTLMLLRDILQLSPSLESLDIQDFDYKDSRDIQYPPPSSFSRIPRLRSYHGPAYLAARVLANSPFMNLSFHSGKTREYAYSHSELYKLLRPLSHHAPAHLSFSVVNPDTRFFDLLGGVFSTAQSLSICFSDPSPEGEGHSEYRQVVLANGADFAWPVRPANTLVGLLDRLVVRDLALPYGLKKLRLTQADPYGPRRILPQDQRQFLDKLSYWYRDMLFFQIGENPPLVRLGHGSPWCTST</sequence>
<evidence type="ECO:0000313" key="1">
    <source>
        <dbReference type="EMBL" id="KAJ3566896.1"/>
    </source>
</evidence>
<accession>A0AAD5YQP4</accession>
<gene>
    <name evidence="1" type="ORF">NP233_g6710</name>
</gene>
<proteinExistence type="predicted"/>
<dbReference type="EMBL" id="JANIEX010000452">
    <property type="protein sequence ID" value="KAJ3566896.1"/>
    <property type="molecule type" value="Genomic_DNA"/>
</dbReference>
<keyword evidence="2" id="KW-1185">Reference proteome</keyword>
<dbReference type="Gene3D" id="3.80.10.10">
    <property type="entry name" value="Ribonuclease Inhibitor"/>
    <property type="match status" value="1"/>
</dbReference>
<dbReference type="SUPFAM" id="SSF52047">
    <property type="entry name" value="RNI-like"/>
    <property type="match status" value="1"/>
</dbReference>
<comment type="caution">
    <text evidence="1">The sequence shown here is derived from an EMBL/GenBank/DDBJ whole genome shotgun (WGS) entry which is preliminary data.</text>
</comment>
<name>A0AAD5YQP4_9AGAR</name>
<protein>
    <recommendedName>
        <fullName evidence="3">F-box domain-containing protein</fullName>
    </recommendedName>
</protein>
<evidence type="ECO:0000313" key="2">
    <source>
        <dbReference type="Proteomes" id="UP001213000"/>
    </source>
</evidence>
<dbReference type="InterPro" id="IPR032675">
    <property type="entry name" value="LRR_dom_sf"/>
</dbReference>